<name>A0A226DNM8_FOLCA</name>
<feature type="compositionally biased region" description="Polar residues" evidence="1">
    <location>
        <begin position="504"/>
        <end position="523"/>
    </location>
</feature>
<feature type="region of interest" description="Disordered" evidence="1">
    <location>
        <begin position="497"/>
        <end position="524"/>
    </location>
</feature>
<gene>
    <name evidence="2" type="ORF">Fcan01_18492</name>
</gene>
<keyword evidence="3" id="KW-1185">Reference proteome</keyword>
<feature type="region of interest" description="Disordered" evidence="1">
    <location>
        <begin position="103"/>
        <end position="122"/>
    </location>
</feature>
<organism evidence="2 3">
    <name type="scientific">Folsomia candida</name>
    <name type="common">Springtail</name>
    <dbReference type="NCBI Taxonomy" id="158441"/>
    <lineage>
        <taxon>Eukaryota</taxon>
        <taxon>Metazoa</taxon>
        <taxon>Ecdysozoa</taxon>
        <taxon>Arthropoda</taxon>
        <taxon>Hexapoda</taxon>
        <taxon>Collembola</taxon>
        <taxon>Entomobryomorpha</taxon>
        <taxon>Isotomoidea</taxon>
        <taxon>Isotomidae</taxon>
        <taxon>Proisotominae</taxon>
        <taxon>Folsomia</taxon>
    </lineage>
</organism>
<comment type="caution">
    <text evidence="2">The sequence shown here is derived from an EMBL/GenBank/DDBJ whole genome shotgun (WGS) entry which is preliminary data.</text>
</comment>
<dbReference type="AlphaFoldDB" id="A0A226DNM8"/>
<dbReference type="EMBL" id="LNIX01000014">
    <property type="protein sequence ID" value="OXA46809.1"/>
    <property type="molecule type" value="Genomic_DNA"/>
</dbReference>
<sequence>MDATNNGCPPEQQNVDENAPFRLARMLIDEALMSSAAEEENLFESGLEADLQNQATLQPQPNAASSWSSAVTGSLDTTMSSISTIHDAEASSFTFSDIVANDDELESDNDGEPSAARTRSGARAAISRFAPNLSDLSSSASSSSTSDENEHGAQWCVPPGRGNSLPHPQIRQSLWNCVQFLPIDRPPLNNPPQATWRTQRQEYAQGRGGRRINLPHRFSSTFVEKAPPVAQSALLQNIFPDKPLSIQIGNRSFQPTAKFETVDEAMPANPLATGFSRCHEKALAAKFVQNAIHRRRSPESDGFPGAMDIFNRFWNETSTMHEEIESDVDAEQENNIDDNRNPITRHLNLTLHGQRTAYEYRLWDSLTSITRHSRYPQLLSQQFPFDTNSAAGGAEMRSQSSLNVRLSTDQPFPFDHTSSDDEDEEPVPELIRGTNSFSSEAQHVDDDSEDFMGEAFSQEAVSAMFLMERPPVPPVPLDDMEAALFPHSLFENITQRHHSRPGNRHTQISRMSNVNTSLTGLSDTSDDEESVFALVPTEVNQTSLLFHEDDTNYDRRDDQFSSGIYESADFAILEDPPMPIEDEGLVMDLTCAFQRVQPLPSSSFGDDGEEQGSSIPTPPTDGADQVPVSHAHQHQ</sequence>
<feature type="region of interest" description="Disordered" evidence="1">
    <location>
        <begin position="598"/>
        <end position="635"/>
    </location>
</feature>
<feature type="region of interest" description="Disordered" evidence="1">
    <location>
        <begin position="407"/>
        <end position="429"/>
    </location>
</feature>
<evidence type="ECO:0000313" key="2">
    <source>
        <dbReference type="EMBL" id="OXA46809.1"/>
    </source>
</evidence>
<feature type="compositionally biased region" description="Low complexity" evidence="1">
    <location>
        <begin position="134"/>
        <end position="146"/>
    </location>
</feature>
<reference evidence="2 3" key="1">
    <citation type="submission" date="2015-12" db="EMBL/GenBank/DDBJ databases">
        <title>The genome of Folsomia candida.</title>
        <authorList>
            <person name="Faddeeva A."/>
            <person name="Derks M.F."/>
            <person name="Anvar Y."/>
            <person name="Smit S."/>
            <person name="Van Straalen N."/>
            <person name="Roelofs D."/>
        </authorList>
    </citation>
    <scope>NUCLEOTIDE SEQUENCE [LARGE SCALE GENOMIC DNA]</scope>
    <source>
        <strain evidence="2 3">VU population</strain>
        <tissue evidence="2">Whole body</tissue>
    </source>
</reference>
<dbReference type="Proteomes" id="UP000198287">
    <property type="component" value="Unassembled WGS sequence"/>
</dbReference>
<proteinExistence type="predicted"/>
<evidence type="ECO:0000256" key="1">
    <source>
        <dbReference type="SAM" id="MobiDB-lite"/>
    </source>
</evidence>
<evidence type="ECO:0000313" key="3">
    <source>
        <dbReference type="Proteomes" id="UP000198287"/>
    </source>
</evidence>
<protein>
    <submittedName>
        <fullName evidence="2">Uncharacterized protein</fullName>
    </submittedName>
</protein>
<accession>A0A226DNM8</accession>
<feature type="region of interest" description="Disordered" evidence="1">
    <location>
        <begin position="134"/>
        <end position="168"/>
    </location>
</feature>